<name>A0A3P5YUF7_BRACM</name>
<dbReference type="EMBL" id="LR031570">
    <property type="protein sequence ID" value="VDC70679.1"/>
    <property type="molecule type" value="Genomic_DNA"/>
</dbReference>
<sequence>MQKLPDSSKSNAVEQHKICFTLFKTLLLLQDPFGKKLMDRIRPTQPRSCTVLFVRLYHGVSTQLWFLPC</sequence>
<dbReference type="AlphaFoldDB" id="A0A3P5YUF7"/>
<accession>A0A3P5YUF7</accession>
<proteinExistence type="predicted"/>
<evidence type="ECO:0000313" key="1">
    <source>
        <dbReference type="EMBL" id="VDC70679.1"/>
    </source>
</evidence>
<reference evidence="1" key="1">
    <citation type="submission" date="2018-11" db="EMBL/GenBank/DDBJ databases">
        <authorList>
            <consortium name="Genoscope - CEA"/>
            <person name="William W."/>
        </authorList>
    </citation>
    <scope>NUCLEOTIDE SEQUENCE</scope>
</reference>
<organism evidence="1">
    <name type="scientific">Brassica campestris</name>
    <name type="common">Field mustard</name>
    <dbReference type="NCBI Taxonomy" id="3711"/>
    <lineage>
        <taxon>Eukaryota</taxon>
        <taxon>Viridiplantae</taxon>
        <taxon>Streptophyta</taxon>
        <taxon>Embryophyta</taxon>
        <taxon>Tracheophyta</taxon>
        <taxon>Spermatophyta</taxon>
        <taxon>Magnoliopsida</taxon>
        <taxon>eudicotyledons</taxon>
        <taxon>Gunneridae</taxon>
        <taxon>Pentapetalae</taxon>
        <taxon>rosids</taxon>
        <taxon>malvids</taxon>
        <taxon>Brassicales</taxon>
        <taxon>Brassicaceae</taxon>
        <taxon>Brassiceae</taxon>
        <taxon>Brassica</taxon>
    </lineage>
</organism>
<gene>
    <name evidence="1" type="ORF">BRAA05T20393Z</name>
</gene>
<protein>
    <submittedName>
        <fullName evidence="1">Uncharacterized protein</fullName>
    </submittedName>
</protein>